<dbReference type="InterPro" id="IPR002885">
    <property type="entry name" value="PPR_rpt"/>
</dbReference>
<dbReference type="OrthoDB" id="757703at2759"/>
<feature type="repeat" description="PPR" evidence="2">
    <location>
        <begin position="165"/>
        <end position="195"/>
    </location>
</feature>
<dbReference type="FunFam" id="1.25.40.10:FF:000090">
    <property type="entry name" value="Pentatricopeptide repeat-containing protein, chloroplastic"/>
    <property type="match status" value="1"/>
</dbReference>
<evidence type="ECO:0000313" key="4">
    <source>
        <dbReference type="Proteomes" id="UP000283530"/>
    </source>
</evidence>
<keyword evidence="4" id="KW-1185">Reference proteome</keyword>
<organism evidence="3 4">
    <name type="scientific">Cinnamomum micranthum f. kanehirae</name>
    <dbReference type="NCBI Taxonomy" id="337451"/>
    <lineage>
        <taxon>Eukaryota</taxon>
        <taxon>Viridiplantae</taxon>
        <taxon>Streptophyta</taxon>
        <taxon>Embryophyta</taxon>
        <taxon>Tracheophyta</taxon>
        <taxon>Spermatophyta</taxon>
        <taxon>Magnoliopsida</taxon>
        <taxon>Magnoliidae</taxon>
        <taxon>Laurales</taxon>
        <taxon>Lauraceae</taxon>
        <taxon>Cinnamomum</taxon>
    </lineage>
</organism>
<feature type="repeat" description="PPR" evidence="2">
    <location>
        <begin position="266"/>
        <end position="296"/>
    </location>
</feature>
<dbReference type="InterPro" id="IPR046848">
    <property type="entry name" value="E_motif"/>
</dbReference>
<dbReference type="Pfam" id="PF01535">
    <property type="entry name" value="PPR"/>
    <property type="match status" value="3"/>
</dbReference>
<dbReference type="GO" id="GO:0009451">
    <property type="term" value="P:RNA modification"/>
    <property type="evidence" value="ECO:0007669"/>
    <property type="project" value="InterPro"/>
</dbReference>
<dbReference type="Pfam" id="PF13041">
    <property type="entry name" value="PPR_2"/>
    <property type="match status" value="2"/>
</dbReference>
<sequence>MPSSSFHQLHSFLSRFNHCLRSLHAVNHRTQLFLSTVDHPALDCYDDDDEDEVQLLRCLSTRSLQQARHLLDKMPQRRIGRVLGKQLHAHIILNGLDDDDYDGRLLKSLIYMYSKFGIMDAAHYLFGKCSDSGAVESLNTMINGYIQIGQLEKARSLFYAVPFPDTMSWTSMITGYFHSGDTTEACRLFSWMPKRDAISWTAMISGHVQNELFTEAIEIFQNMRVVGVSPLDSTYSTLLGAVGAMAHLELGKQFHCLLSKVRFKFDMILDNSLISMYGKCGDIDSARCIFDRMISRDVISWNSMIIGLSHHGLANEVLKVFETMQDTGMKPNSVTFLGVLSACSHTGMVDRGWELFHSMTREHSICPEVQHYICMIDLLGRAGKVTEAEEFIKRLPFEPGLAIWGALLGVCNLRNSNMAVAERTAIHVLELDPCNAPAHVLLCNMYAANHHQKEERMLRKEMGLKGVRKSPGCSWILLKGRVHIFMSGDRSHPQSNEVDTTILGLDDGEQKKCLYSKHGYLCGRQRCDVAKVSQSQRFFEVKLFLVQPPFG</sequence>
<dbReference type="EMBL" id="QPKB01000006">
    <property type="protein sequence ID" value="RWR86735.1"/>
    <property type="molecule type" value="Genomic_DNA"/>
</dbReference>
<evidence type="ECO:0000256" key="2">
    <source>
        <dbReference type="PROSITE-ProRule" id="PRU00708"/>
    </source>
</evidence>
<evidence type="ECO:0000313" key="3">
    <source>
        <dbReference type="EMBL" id="RWR86735.1"/>
    </source>
</evidence>
<protein>
    <submittedName>
        <fullName evidence="3">Pentatricopeptide repeat</fullName>
    </submittedName>
</protein>
<dbReference type="NCBIfam" id="TIGR00756">
    <property type="entry name" value="PPR"/>
    <property type="match status" value="6"/>
</dbReference>
<reference evidence="3 4" key="1">
    <citation type="journal article" date="2019" name="Nat. Plants">
        <title>Stout camphor tree genome fills gaps in understanding of flowering plant genome evolution.</title>
        <authorList>
            <person name="Chaw S.M."/>
            <person name="Liu Y.C."/>
            <person name="Wu Y.W."/>
            <person name="Wang H.Y."/>
            <person name="Lin C.I."/>
            <person name="Wu C.S."/>
            <person name="Ke H.M."/>
            <person name="Chang L.Y."/>
            <person name="Hsu C.Y."/>
            <person name="Yang H.T."/>
            <person name="Sudianto E."/>
            <person name="Hsu M.H."/>
            <person name="Wu K.P."/>
            <person name="Wang L.N."/>
            <person name="Leebens-Mack J.H."/>
            <person name="Tsai I.J."/>
        </authorList>
    </citation>
    <scope>NUCLEOTIDE SEQUENCE [LARGE SCALE GENOMIC DNA]</scope>
    <source>
        <strain evidence="4">cv. Chaw 1501</strain>
        <tissue evidence="3">Young leaves</tissue>
    </source>
</reference>
<feature type="repeat" description="PPR" evidence="2">
    <location>
        <begin position="297"/>
        <end position="331"/>
    </location>
</feature>
<proteinExistence type="predicted"/>
<dbReference type="STRING" id="337451.A0A3S3NFR0"/>
<evidence type="ECO:0000256" key="1">
    <source>
        <dbReference type="ARBA" id="ARBA00022737"/>
    </source>
</evidence>
<dbReference type="Pfam" id="PF20431">
    <property type="entry name" value="E_motif"/>
    <property type="match status" value="1"/>
</dbReference>
<feature type="repeat" description="PPR" evidence="2">
    <location>
        <begin position="196"/>
        <end position="230"/>
    </location>
</feature>
<comment type="caution">
    <text evidence="3">The sequence shown here is derived from an EMBL/GenBank/DDBJ whole genome shotgun (WGS) entry which is preliminary data.</text>
</comment>
<dbReference type="InterPro" id="IPR011990">
    <property type="entry name" value="TPR-like_helical_dom_sf"/>
</dbReference>
<dbReference type="PANTHER" id="PTHR47926:SF404">
    <property type="entry name" value="(PPR) REPEAT-CONTAINING PROTEIN, PUTATIVE-RELATED"/>
    <property type="match status" value="1"/>
</dbReference>
<dbReference type="InterPro" id="IPR046960">
    <property type="entry name" value="PPR_At4g14850-like_plant"/>
</dbReference>
<dbReference type="Gene3D" id="1.25.40.10">
    <property type="entry name" value="Tetratricopeptide repeat domain"/>
    <property type="match status" value="3"/>
</dbReference>
<keyword evidence="1" id="KW-0677">Repeat</keyword>
<dbReference type="Proteomes" id="UP000283530">
    <property type="component" value="Unassembled WGS sequence"/>
</dbReference>
<name>A0A3S3NFR0_9MAGN</name>
<dbReference type="PROSITE" id="PS51375">
    <property type="entry name" value="PPR"/>
    <property type="match status" value="4"/>
</dbReference>
<gene>
    <name evidence="3" type="ORF">CKAN_01564800</name>
</gene>
<dbReference type="AlphaFoldDB" id="A0A3S3NFR0"/>
<accession>A0A3S3NFR0</accession>
<dbReference type="GO" id="GO:0003723">
    <property type="term" value="F:RNA binding"/>
    <property type="evidence" value="ECO:0007669"/>
    <property type="project" value="InterPro"/>
</dbReference>
<dbReference type="PANTHER" id="PTHR47926">
    <property type="entry name" value="PENTATRICOPEPTIDE REPEAT-CONTAINING PROTEIN"/>
    <property type="match status" value="1"/>
</dbReference>